<evidence type="ECO:0000256" key="2">
    <source>
        <dbReference type="ARBA" id="ARBA00013164"/>
    </source>
</evidence>
<protein>
    <recommendedName>
        <fullName evidence="2">leucine--tRNA ligase</fullName>
        <ecNumber evidence="2">6.1.1.4</ecNumber>
    </recommendedName>
</protein>
<evidence type="ECO:0000313" key="10">
    <source>
        <dbReference type="EMBL" id="GAH13519.1"/>
    </source>
</evidence>
<evidence type="ECO:0000256" key="6">
    <source>
        <dbReference type="ARBA" id="ARBA00022917"/>
    </source>
</evidence>
<keyword evidence="6" id="KW-0648">Protein biosynthesis</keyword>
<evidence type="ECO:0000256" key="8">
    <source>
        <dbReference type="ARBA" id="ARBA00047469"/>
    </source>
</evidence>
<evidence type="ECO:0000256" key="5">
    <source>
        <dbReference type="ARBA" id="ARBA00022840"/>
    </source>
</evidence>
<accession>X1E8N3</accession>
<keyword evidence="5" id="KW-0067">ATP-binding</keyword>
<dbReference type="GO" id="GO:0005524">
    <property type="term" value="F:ATP binding"/>
    <property type="evidence" value="ECO:0007669"/>
    <property type="project" value="UniProtKB-KW"/>
</dbReference>
<comment type="similarity">
    <text evidence="1">Belongs to the class-I aminoacyl-tRNA synthetase family.</text>
</comment>
<sequence>ICEEMWEKIGQKKLLALQPWPDFDPDLAKEETVIIVVQVNGKMRDKFEAERDFPEDKIKQKALKSRRIQKYLENREPKKVIYIKNKLINIVV</sequence>
<comment type="caution">
    <text evidence="10">The sequence shown here is derived from an EMBL/GenBank/DDBJ whole genome shotgun (WGS) entry which is preliminary data.</text>
</comment>
<keyword evidence="4" id="KW-0547">Nucleotide-binding</keyword>
<dbReference type="GO" id="GO:0006429">
    <property type="term" value="P:leucyl-tRNA aminoacylation"/>
    <property type="evidence" value="ECO:0007669"/>
    <property type="project" value="InterPro"/>
</dbReference>
<dbReference type="SUPFAM" id="SSF47323">
    <property type="entry name" value="Anticodon-binding domain of a subclass of class I aminoacyl-tRNA synthetases"/>
    <property type="match status" value="1"/>
</dbReference>
<reference evidence="10" key="1">
    <citation type="journal article" date="2014" name="Front. Microbiol.">
        <title>High frequency of phylogenetically diverse reductive dehalogenase-homologous genes in deep subseafloor sedimentary metagenomes.</title>
        <authorList>
            <person name="Kawai M."/>
            <person name="Futagami T."/>
            <person name="Toyoda A."/>
            <person name="Takaki Y."/>
            <person name="Nishi S."/>
            <person name="Hori S."/>
            <person name="Arai W."/>
            <person name="Tsubouchi T."/>
            <person name="Morono Y."/>
            <person name="Uchiyama I."/>
            <person name="Ito T."/>
            <person name="Fujiyama A."/>
            <person name="Inagaki F."/>
            <person name="Takami H."/>
        </authorList>
    </citation>
    <scope>NUCLEOTIDE SEQUENCE</scope>
    <source>
        <strain evidence="10">Expedition CK06-06</strain>
    </source>
</reference>
<dbReference type="InterPro" id="IPR002302">
    <property type="entry name" value="Leu-tRNA-ligase"/>
</dbReference>
<keyword evidence="3" id="KW-0436">Ligase</keyword>
<evidence type="ECO:0000256" key="4">
    <source>
        <dbReference type="ARBA" id="ARBA00022741"/>
    </source>
</evidence>
<dbReference type="EC" id="6.1.1.4" evidence="2"/>
<comment type="catalytic activity">
    <reaction evidence="8">
        <text>tRNA(Leu) + L-leucine + ATP = L-leucyl-tRNA(Leu) + AMP + diphosphate</text>
        <dbReference type="Rhea" id="RHEA:11688"/>
        <dbReference type="Rhea" id="RHEA-COMP:9613"/>
        <dbReference type="Rhea" id="RHEA-COMP:9622"/>
        <dbReference type="ChEBI" id="CHEBI:30616"/>
        <dbReference type="ChEBI" id="CHEBI:33019"/>
        <dbReference type="ChEBI" id="CHEBI:57427"/>
        <dbReference type="ChEBI" id="CHEBI:78442"/>
        <dbReference type="ChEBI" id="CHEBI:78494"/>
        <dbReference type="ChEBI" id="CHEBI:456215"/>
        <dbReference type="EC" id="6.1.1.4"/>
    </reaction>
</comment>
<dbReference type="AlphaFoldDB" id="X1E8N3"/>
<keyword evidence="7" id="KW-0030">Aminoacyl-tRNA synthetase</keyword>
<feature type="non-terminal residue" evidence="10">
    <location>
        <position position="1"/>
    </location>
</feature>
<evidence type="ECO:0000256" key="7">
    <source>
        <dbReference type="ARBA" id="ARBA00023146"/>
    </source>
</evidence>
<organism evidence="10">
    <name type="scientific">marine sediment metagenome</name>
    <dbReference type="NCBI Taxonomy" id="412755"/>
    <lineage>
        <taxon>unclassified sequences</taxon>
        <taxon>metagenomes</taxon>
        <taxon>ecological metagenomes</taxon>
    </lineage>
</organism>
<name>X1E8N3_9ZZZZ</name>
<proteinExistence type="inferred from homology"/>
<dbReference type="Gene3D" id="1.10.730.10">
    <property type="entry name" value="Isoleucyl-tRNA Synthetase, Domain 1"/>
    <property type="match status" value="1"/>
</dbReference>
<evidence type="ECO:0000256" key="3">
    <source>
        <dbReference type="ARBA" id="ARBA00022598"/>
    </source>
</evidence>
<feature type="domain" description="Methionyl/Valyl/Leucyl/Isoleucyl-tRNA synthetase anticodon-binding" evidence="9">
    <location>
        <begin position="1"/>
        <end position="56"/>
    </location>
</feature>
<dbReference type="InterPro" id="IPR013155">
    <property type="entry name" value="M/V/L/I-tRNA-synth_anticd-bd"/>
</dbReference>
<dbReference type="PANTHER" id="PTHR43740:SF2">
    <property type="entry name" value="LEUCINE--TRNA LIGASE, MITOCHONDRIAL"/>
    <property type="match status" value="1"/>
</dbReference>
<dbReference type="Pfam" id="PF08264">
    <property type="entry name" value="Anticodon_1"/>
    <property type="match status" value="1"/>
</dbReference>
<evidence type="ECO:0000256" key="1">
    <source>
        <dbReference type="ARBA" id="ARBA00005594"/>
    </source>
</evidence>
<gene>
    <name evidence="10" type="ORF">S01H4_60077</name>
</gene>
<dbReference type="EMBL" id="BART01035342">
    <property type="protein sequence ID" value="GAH13519.1"/>
    <property type="molecule type" value="Genomic_DNA"/>
</dbReference>
<dbReference type="InterPro" id="IPR009080">
    <property type="entry name" value="tRNAsynth_Ia_anticodon-bd"/>
</dbReference>
<evidence type="ECO:0000259" key="9">
    <source>
        <dbReference type="Pfam" id="PF08264"/>
    </source>
</evidence>
<dbReference type="PANTHER" id="PTHR43740">
    <property type="entry name" value="LEUCYL-TRNA SYNTHETASE"/>
    <property type="match status" value="1"/>
</dbReference>
<dbReference type="GO" id="GO:0005829">
    <property type="term" value="C:cytosol"/>
    <property type="evidence" value="ECO:0007669"/>
    <property type="project" value="TreeGrafter"/>
</dbReference>
<dbReference type="GO" id="GO:0004823">
    <property type="term" value="F:leucine-tRNA ligase activity"/>
    <property type="evidence" value="ECO:0007669"/>
    <property type="project" value="UniProtKB-EC"/>
</dbReference>